<evidence type="ECO:0000256" key="4">
    <source>
        <dbReference type="ARBA" id="ARBA00023136"/>
    </source>
</evidence>
<sequence length="430" mass="46122">MAVTARLLYTLTWLCLAIATSVNATPLSSLSLHALSARSPPVVEHASNGTVSVVDPSDDQTIAQGSASDGSGTGLTGTAIVWIVYCFVVGVPLAFGGIKFPRVTAGVGVGIAATVCLWAAFINTETAQPVSDWVITLIPVCVFVPGFSFGLFPYGRLAGTILITVASGFSWGARLSLFREDLLVRQVWGDWIIGAAFALINVVLIPHFERTAIALASASVGTFLIGLGIDLLIEKQNGMSWGLRYLFDRNKAHWLNLVYEGYKPTVATYIVLAISLALSLVLAYAQHLIFPDAWRPVPDDDDDLETALVQSAEKSEEKAPIRVAVQDASATPTTSMYSGINSLRADSRPISSYVDESRPISTAMDPMRPNSDYLDPARPVSSYIDSRPVSTNMDPEPLPVSSNQELAAQPTPSIQEPVSQPDSQVTEQHE</sequence>
<accession>A0A2H3J2Y0</accession>
<feature type="chain" id="PRO_5013749511" description="TM7S3/TM198-like domain-containing protein" evidence="7">
    <location>
        <begin position="25"/>
        <end position="430"/>
    </location>
</feature>
<reference evidence="9 10" key="1">
    <citation type="journal article" date="2012" name="Science">
        <title>The Paleozoic origin of enzymatic lignin decomposition reconstructed from 31 fungal genomes.</title>
        <authorList>
            <person name="Floudas D."/>
            <person name="Binder M."/>
            <person name="Riley R."/>
            <person name="Barry K."/>
            <person name="Blanchette R.A."/>
            <person name="Henrissat B."/>
            <person name="Martinez A.T."/>
            <person name="Otillar R."/>
            <person name="Spatafora J.W."/>
            <person name="Yadav J.S."/>
            <person name="Aerts A."/>
            <person name="Benoit I."/>
            <person name="Boyd A."/>
            <person name="Carlson A."/>
            <person name="Copeland A."/>
            <person name="Coutinho P.M."/>
            <person name="de Vries R.P."/>
            <person name="Ferreira P."/>
            <person name="Findley K."/>
            <person name="Foster B."/>
            <person name="Gaskell J."/>
            <person name="Glotzer D."/>
            <person name="Gorecki P."/>
            <person name="Heitman J."/>
            <person name="Hesse C."/>
            <person name="Hori C."/>
            <person name="Igarashi K."/>
            <person name="Jurgens J.A."/>
            <person name="Kallen N."/>
            <person name="Kersten P."/>
            <person name="Kohler A."/>
            <person name="Kuees U."/>
            <person name="Kumar T.K.A."/>
            <person name="Kuo A."/>
            <person name="LaButti K."/>
            <person name="Larrondo L.F."/>
            <person name="Lindquist E."/>
            <person name="Ling A."/>
            <person name="Lombard V."/>
            <person name="Lucas S."/>
            <person name="Lundell T."/>
            <person name="Martin R."/>
            <person name="McLaughlin D.J."/>
            <person name="Morgenstern I."/>
            <person name="Morin E."/>
            <person name="Murat C."/>
            <person name="Nagy L.G."/>
            <person name="Nolan M."/>
            <person name="Ohm R.A."/>
            <person name="Patyshakuliyeva A."/>
            <person name="Rokas A."/>
            <person name="Ruiz-Duenas F.J."/>
            <person name="Sabat G."/>
            <person name="Salamov A."/>
            <person name="Samejima M."/>
            <person name="Schmutz J."/>
            <person name="Slot J.C."/>
            <person name="St John F."/>
            <person name="Stenlid J."/>
            <person name="Sun H."/>
            <person name="Sun S."/>
            <person name="Syed K."/>
            <person name="Tsang A."/>
            <person name="Wiebenga A."/>
            <person name="Young D."/>
            <person name="Pisabarro A."/>
            <person name="Eastwood D.C."/>
            <person name="Martin F."/>
            <person name="Cullen D."/>
            <person name="Grigoriev I.V."/>
            <person name="Hibbett D.S."/>
        </authorList>
    </citation>
    <scope>NUCLEOTIDE SEQUENCE [LARGE SCALE GENOMIC DNA]</scope>
    <source>
        <strain evidence="9 10">MD-104</strain>
    </source>
</reference>
<evidence type="ECO:0000256" key="3">
    <source>
        <dbReference type="ARBA" id="ARBA00022989"/>
    </source>
</evidence>
<evidence type="ECO:0000256" key="1">
    <source>
        <dbReference type="ARBA" id="ARBA00004141"/>
    </source>
</evidence>
<keyword evidence="3 6" id="KW-1133">Transmembrane helix</keyword>
<dbReference type="GO" id="GO:0016020">
    <property type="term" value="C:membrane"/>
    <property type="evidence" value="ECO:0007669"/>
    <property type="project" value="UniProtKB-SubCell"/>
</dbReference>
<feature type="transmembrane region" description="Helical" evidence="6">
    <location>
        <begin position="187"/>
        <end position="205"/>
    </location>
</feature>
<feature type="transmembrane region" description="Helical" evidence="6">
    <location>
        <begin position="103"/>
        <end position="121"/>
    </location>
</feature>
<feature type="compositionally biased region" description="Polar residues" evidence="5">
    <location>
        <begin position="400"/>
        <end position="430"/>
    </location>
</feature>
<organism evidence="9 10">
    <name type="scientific">Wolfiporia cocos (strain MD-104)</name>
    <name type="common">Brown rot fungus</name>
    <dbReference type="NCBI Taxonomy" id="742152"/>
    <lineage>
        <taxon>Eukaryota</taxon>
        <taxon>Fungi</taxon>
        <taxon>Dikarya</taxon>
        <taxon>Basidiomycota</taxon>
        <taxon>Agaricomycotina</taxon>
        <taxon>Agaricomycetes</taxon>
        <taxon>Polyporales</taxon>
        <taxon>Phaeolaceae</taxon>
        <taxon>Wolfiporia</taxon>
    </lineage>
</organism>
<dbReference type="OMA" id="PERDINE"/>
<evidence type="ECO:0000256" key="2">
    <source>
        <dbReference type="ARBA" id="ARBA00022692"/>
    </source>
</evidence>
<feature type="transmembrane region" description="Helical" evidence="6">
    <location>
        <begin position="212"/>
        <end position="233"/>
    </location>
</feature>
<feature type="domain" description="TM7S3/TM198-like" evidence="8">
    <location>
        <begin position="84"/>
        <end position="287"/>
    </location>
</feature>
<evidence type="ECO:0000256" key="6">
    <source>
        <dbReference type="SAM" id="Phobius"/>
    </source>
</evidence>
<evidence type="ECO:0000256" key="7">
    <source>
        <dbReference type="SAM" id="SignalP"/>
    </source>
</evidence>
<comment type="subcellular location">
    <subcellularLocation>
        <location evidence="1">Membrane</location>
        <topology evidence="1">Multi-pass membrane protein</topology>
    </subcellularLocation>
</comment>
<name>A0A2H3J2Y0_WOLCO</name>
<dbReference type="InterPro" id="IPR025256">
    <property type="entry name" value="TM7S3/TM198-like_dom"/>
</dbReference>
<feature type="region of interest" description="Disordered" evidence="5">
    <location>
        <begin position="358"/>
        <end position="430"/>
    </location>
</feature>
<gene>
    <name evidence="9" type="ORF">WOLCODRAFT_92076</name>
</gene>
<evidence type="ECO:0000313" key="10">
    <source>
        <dbReference type="Proteomes" id="UP000218811"/>
    </source>
</evidence>
<feature type="transmembrane region" description="Helical" evidence="6">
    <location>
        <begin position="157"/>
        <end position="175"/>
    </location>
</feature>
<feature type="transmembrane region" description="Helical" evidence="6">
    <location>
        <begin position="266"/>
        <end position="285"/>
    </location>
</feature>
<evidence type="ECO:0000256" key="5">
    <source>
        <dbReference type="SAM" id="MobiDB-lite"/>
    </source>
</evidence>
<dbReference type="EMBL" id="KB467887">
    <property type="protein sequence ID" value="PCH36610.1"/>
    <property type="molecule type" value="Genomic_DNA"/>
</dbReference>
<dbReference type="OrthoDB" id="3359595at2759"/>
<dbReference type="Proteomes" id="UP000218811">
    <property type="component" value="Unassembled WGS sequence"/>
</dbReference>
<proteinExistence type="predicted"/>
<keyword evidence="4 6" id="KW-0472">Membrane</keyword>
<evidence type="ECO:0000259" key="8">
    <source>
        <dbReference type="Pfam" id="PF13886"/>
    </source>
</evidence>
<keyword evidence="2 6" id="KW-0812">Transmembrane</keyword>
<protein>
    <recommendedName>
        <fullName evidence="8">TM7S3/TM198-like domain-containing protein</fullName>
    </recommendedName>
</protein>
<feature type="signal peptide" evidence="7">
    <location>
        <begin position="1"/>
        <end position="24"/>
    </location>
</feature>
<keyword evidence="7" id="KW-0732">Signal</keyword>
<dbReference type="Pfam" id="PF13886">
    <property type="entry name" value="TM7S3_TM198"/>
    <property type="match status" value="1"/>
</dbReference>
<dbReference type="AlphaFoldDB" id="A0A2H3J2Y0"/>
<feature type="transmembrane region" description="Helical" evidence="6">
    <location>
        <begin position="79"/>
        <end position="96"/>
    </location>
</feature>
<evidence type="ECO:0000313" key="9">
    <source>
        <dbReference type="EMBL" id="PCH36610.1"/>
    </source>
</evidence>
<keyword evidence="10" id="KW-1185">Reference proteome</keyword>
<feature type="transmembrane region" description="Helical" evidence="6">
    <location>
        <begin position="133"/>
        <end position="152"/>
    </location>
</feature>